<accession>A0ABW1VJL8</accession>
<dbReference type="InterPro" id="IPR000914">
    <property type="entry name" value="SBP_5_dom"/>
</dbReference>
<keyword evidence="4" id="KW-1185">Reference proteome</keyword>
<evidence type="ECO:0000259" key="2">
    <source>
        <dbReference type="Pfam" id="PF00496"/>
    </source>
</evidence>
<comment type="caution">
    <text evidence="3">The sequence shown here is derived from an EMBL/GenBank/DDBJ whole genome shotgun (WGS) entry which is preliminary data.</text>
</comment>
<dbReference type="PIRSF" id="PIRSF002741">
    <property type="entry name" value="MppA"/>
    <property type="match status" value="1"/>
</dbReference>
<keyword evidence="1" id="KW-0732">Signal</keyword>
<feature type="signal peptide" evidence="1">
    <location>
        <begin position="1"/>
        <end position="21"/>
    </location>
</feature>
<sequence>MQLTRSTPVALGILTFAVALATTSCSTAGAPAEGGTTKGGTLNILGTADIDHLDPTSAALVSSNNLLRAVSRQLISYEASTDESTRIVARGDLATEVPEPGDGGLSYAFTIRDGANFDAPDGPRQITSQDIERGVKKMCNPALGSSSLSYFQNLVEGMADFCAGFVHVDPTAPAMKDYIEGHDITGIDTSDPKTVVFTLTEPAGDFIYMLSLTAASPAAIESLDYEPDSPEFRENYISSGPYTVSEHVPDKSMTLVRNKAWNAGSDPLRAANVDEIQLTFGLQADAVMQQLRSGDGDMTYDITIPPATLQQLTAAGDENLFTLTSGQVNPFLWINTKTSNNGGALQNLKVRQAIQYAVDKAAVVQQLGGPDIAAVQSGIFGPGVLGFHEFDPYPTPDSKGDPEKAKALLAEAGYPDGLSIKMPYRTQNAEPAIAQTIQASLEKAGFTIELVPVAPADYYSKFMTNPENTAGGLWDVAPVGWTPDWAGGSARSVFQPQFTFDGTPQTYNYVDYNNDEANALAAKAIQATDPKEVADYWSQVDELVMKDAVVVPLAAPKVVLYHSSAVKNFQPFALGVQGDWTNVSISR</sequence>
<dbReference type="Gene3D" id="3.40.190.10">
    <property type="entry name" value="Periplasmic binding protein-like II"/>
    <property type="match status" value="1"/>
</dbReference>
<name>A0ABW1VJL8_9MICO</name>
<dbReference type="CDD" id="cd08506">
    <property type="entry name" value="PBP2_clavulanate_OppA2"/>
    <property type="match status" value="1"/>
</dbReference>
<dbReference type="Proteomes" id="UP001596306">
    <property type="component" value="Unassembled WGS sequence"/>
</dbReference>
<evidence type="ECO:0000313" key="3">
    <source>
        <dbReference type="EMBL" id="MFC6356815.1"/>
    </source>
</evidence>
<feature type="chain" id="PRO_5045496783" evidence="1">
    <location>
        <begin position="22"/>
        <end position="587"/>
    </location>
</feature>
<organism evidence="3 4">
    <name type="scientific">Luethyella okanaganae</name>
    <dbReference type="NCBI Taxonomy" id="69372"/>
    <lineage>
        <taxon>Bacteria</taxon>
        <taxon>Bacillati</taxon>
        <taxon>Actinomycetota</taxon>
        <taxon>Actinomycetes</taxon>
        <taxon>Micrococcales</taxon>
        <taxon>Microbacteriaceae</taxon>
        <taxon>Luethyella</taxon>
    </lineage>
</organism>
<dbReference type="EMBL" id="JBHSTP010000003">
    <property type="protein sequence ID" value="MFC6356815.1"/>
    <property type="molecule type" value="Genomic_DNA"/>
</dbReference>
<gene>
    <name evidence="3" type="ORF">ACFQB0_11935</name>
</gene>
<dbReference type="PANTHER" id="PTHR30290:SF83">
    <property type="entry name" value="ABC TRANSPORTER SUBSTRATE-BINDING PROTEIN"/>
    <property type="match status" value="1"/>
</dbReference>
<dbReference type="RefSeq" id="WP_386731842.1">
    <property type="nucleotide sequence ID" value="NZ_JBHSTP010000003.1"/>
</dbReference>
<dbReference type="InterPro" id="IPR039424">
    <property type="entry name" value="SBP_5"/>
</dbReference>
<proteinExistence type="predicted"/>
<feature type="domain" description="Solute-binding protein family 5" evidence="2">
    <location>
        <begin position="91"/>
        <end position="486"/>
    </location>
</feature>
<dbReference type="Gene3D" id="3.10.105.10">
    <property type="entry name" value="Dipeptide-binding Protein, Domain 3"/>
    <property type="match status" value="1"/>
</dbReference>
<dbReference type="SUPFAM" id="SSF53850">
    <property type="entry name" value="Periplasmic binding protein-like II"/>
    <property type="match status" value="1"/>
</dbReference>
<dbReference type="InterPro" id="IPR030678">
    <property type="entry name" value="Peptide/Ni-bd"/>
</dbReference>
<protein>
    <submittedName>
        <fullName evidence="3">ABC transporter substrate-binding protein</fullName>
    </submittedName>
</protein>
<evidence type="ECO:0000256" key="1">
    <source>
        <dbReference type="SAM" id="SignalP"/>
    </source>
</evidence>
<dbReference type="Pfam" id="PF00496">
    <property type="entry name" value="SBP_bac_5"/>
    <property type="match status" value="1"/>
</dbReference>
<dbReference type="PROSITE" id="PS51257">
    <property type="entry name" value="PROKAR_LIPOPROTEIN"/>
    <property type="match status" value="1"/>
</dbReference>
<reference evidence="4" key="1">
    <citation type="journal article" date="2019" name="Int. J. Syst. Evol. Microbiol.">
        <title>The Global Catalogue of Microorganisms (GCM) 10K type strain sequencing project: providing services to taxonomists for standard genome sequencing and annotation.</title>
        <authorList>
            <consortium name="The Broad Institute Genomics Platform"/>
            <consortium name="The Broad Institute Genome Sequencing Center for Infectious Disease"/>
            <person name="Wu L."/>
            <person name="Ma J."/>
        </authorList>
    </citation>
    <scope>NUCLEOTIDE SEQUENCE [LARGE SCALE GENOMIC DNA]</scope>
    <source>
        <strain evidence="4">CCUG 43304</strain>
    </source>
</reference>
<evidence type="ECO:0000313" key="4">
    <source>
        <dbReference type="Proteomes" id="UP001596306"/>
    </source>
</evidence>
<dbReference type="PANTHER" id="PTHR30290">
    <property type="entry name" value="PERIPLASMIC BINDING COMPONENT OF ABC TRANSPORTER"/>
    <property type="match status" value="1"/>
</dbReference>